<name>A0A953SHR3_9BACT</name>
<dbReference type="SMART" id="SM00448">
    <property type="entry name" value="REC"/>
    <property type="match status" value="1"/>
</dbReference>
<dbReference type="InterPro" id="IPR001789">
    <property type="entry name" value="Sig_transdc_resp-reg_receiver"/>
</dbReference>
<dbReference type="PANTHER" id="PTHR45339:SF5">
    <property type="entry name" value="HISTIDINE KINASE"/>
    <property type="match status" value="1"/>
</dbReference>
<gene>
    <name evidence="4" type="ORF">K8I29_18480</name>
</gene>
<accession>A0A953SHR3</accession>
<evidence type="ECO:0000313" key="4">
    <source>
        <dbReference type="EMBL" id="MBZ0158188.1"/>
    </source>
</evidence>
<feature type="modified residue" description="4-aspartylphosphate" evidence="2">
    <location>
        <position position="55"/>
    </location>
</feature>
<reference evidence="4" key="1">
    <citation type="journal article" date="2021" name="bioRxiv">
        <title>Unraveling nitrogen, sulfur and carbon metabolic pathways and microbial community transcriptional responses to substrate deprivation and toxicity stresses in a bioreactor mimicking anoxic brackish coastal sediment conditions.</title>
        <authorList>
            <person name="Martins P.D."/>
            <person name="Echeveste M.J."/>
            <person name="Arshad A."/>
            <person name="Kurth J."/>
            <person name="Ouboter H."/>
            <person name="Jetten M.S.M."/>
            <person name="Welte C.U."/>
        </authorList>
    </citation>
    <scope>NUCLEOTIDE SEQUENCE</scope>
    <source>
        <strain evidence="4">MAG_39</strain>
    </source>
</reference>
<keyword evidence="1 2" id="KW-0597">Phosphoprotein</keyword>
<dbReference type="GO" id="GO:0000160">
    <property type="term" value="P:phosphorelay signal transduction system"/>
    <property type="evidence" value="ECO:0007669"/>
    <property type="project" value="InterPro"/>
</dbReference>
<dbReference type="Pfam" id="PF00072">
    <property type="entry name" value="Response_reg"/>
    <property type="match status" value="1"/>
</dbReference>
<proteinExistence type="predicted"/>
<dbReference type="SUPFAM" id="SSF52172">
    <property type="entry name" value="CheY-like"/>
    <property type="match status" value="1"/>
</dbReference>
<evidence type="ECO:0000256" key="1">
    <source>
        <dbReference type="ARBA" id="ARBA00022553"/>
    </source>
</evidence>
<evidence type="ECO:0000259" key="3">
    <source>
        <dbReference type="PROSITE" id="PS50110"/>
    </source>
</evidence>
<protein>
    <submittedName>
        <fullName evidence="4">Response regulator</fullName>
    </submittedName>
</protein>
<dbReference type="PROSITE" id="PS50110">
    <property type="entry name" value="RESPONSE_REGULATORY"/>
    <property type="match status" value="1"/>
</dbReference>
<evidence type="ECO:0000313" key="5">
    <source>
        <dbReference type="Proteomes" id="UP000705867"/>
    </source>
</evidence>
<dbReference type="AlphaFoldDB" id="A0A953SHR3"/>
<dbReference type="Gene3D" id="3.40.50.2300">
    <property type="match status" value="1"/>
</dbReference>
<dbReference type="Proteomes" id="UP000705867">
    <property type="component" value="Unassembled WGS sequence"/>
</dbReference>
<comment type="caution">
    <text evidence="4">The sequence shown here is derived from an EMBL/GenBank/DDBJ whole genome shotgun (WGS) entry which is preliminary data.</text>
</comment>
<feature type="domain" description="Response regulatory" evidence="3">
    <location>
        <begin position="6"/>
        <end position="122"/>
    </location>
</feature>
<dbReference type="EMBL" id="JAIOIV010000140">
    <property type="protein sequence ID" value="MBZ0158188.1"/>
    <property type="molecule type" value="Genomic_DNA"/>
</dbReference>
<reference evidence="4" key="2">
    <citation type="submission" date="2021-08" db="EMBL/GenBank/DDBJ databases">
        <authorList>
            <person name="Dalcin Martins P."/>
        </authorList>
    </citation>
    <scope>NUCLEOTIDE SEQUENCE</scope>
    <source>
        <strain evidence="4">MAG_39</strain>
    </source>
</reference>
<organism evidence="4 5">
    <name type="scientific">Candidatus Nitrobium versatile</name>
    <dbReference type="NCBI Taxonomy" id="2884831"/>
    <lineage>
        <taxon>Bacteria</taxon>
        <taxon>Pseudomonadati</taxon>
        <taxon>Nitrospirota</taxon>
        <taxon>Nitrospiria</taxon>
        <taxon>Nitrospirales</taxon>
        <taxon>Nitrospiraceae</taxon>
        <taxon>Candidatus Nitrobium</taxon>
    </lineage>
</organism>
<sequence>MSGKVKILVIEDNPANRELFIDLLTVGGYECIGTDKGEEALDLAKRESPELVLLDIQLPGVDGLTVVKLLKAEEETKHIKVIALTAYAMKGDRERFLKEGFDGYISKPVMVKEFLEAIKKYLEG</sequence>
<dbReference type="PANTHER" id="PTHR45339">
    <property type="entry name" value="HYBRID SIGNAL TRANSDUCTION HISTIDINE KINASE J"/>
    <property type="match status" value="1"/>
</dbReference>
<evidence type="ECO:0000256" key="2">
    <source>
        <dbReference type="PROSITE-ProRule" id="PRU00169"/>
    </source>
</evidence>
<dbReference type="InterPro" id="IPR011006">
    <property type="entry name" value="CheY-like_superfamily"/>
</dbReference>